<keyword evidence="4" id="KW-0997">Cell inner membrane</keyword>
<evidence type="ECO:0000256" key="9">
    <source>
        <dbReference type="ARBA" id="ARBA00023098"/>
    </source>
</evidence>
<evidence type="ECO:0000256" key="1">
    <source>
        <dbReference type="ARBA" id="ARBA00004651"/>
    </source>
</evidence>
<evidence type="ECO:0000256" key="3">
    <source>
        <dbReference type="ARBA" id="ARBA00022516"/>
    </source>
</evidence>
<evidence type="ECO:0000256" key="8">
    <source>
        <dbReference type="ARBA" id="ARBA00022989"/>
    </source>
</evidence>
<dbReference type="GO" id="GO:0009103">
    <property type="term" value="P:lipopolysaccharide biosynthetic process"/>
    <property type="evidence" value="ECO:0007669"/>
    <property type="project" value="UniProtKB-KW"/>
</dbReference>
<comment type="caution">
    <text evidence="13">The sequence shown here is derived from an EMBL/GenBank/DDBJ whole genome shotgun (WGS) entry which is preliminary data.</text>
</comment>
<accession>A0A368P2E9</accession>
<proteinExistence type="predicted"/>
<dbReference type="GO" id="GO:0022857">
    <property type="term" value="F:transmembrane transporter activity"/>
    <property type="evidence" value="ECO:0007669"/>
    <property type="project" value="InterPro"/>
</dbReference>
<keyword evidence="3" id="KW-0444">Lipid biosynthesis</keyword>
<feature type="domain" description="EamA" evidence="12">
    <location>
        <begin position="45"/>
        <end position="115"/>
    </location>
</feature>
<evidence type="ECO:0000256" key="5">
    <source>
        <dbReference type="ARBA" id="ARBA00022556"/>
    </source>
</evidence>
<protein>
    <submittedName>
        <fullName evidence="13">Transporter</fullName>
    </submittedName>
</protein>
<dbReference type="Gene3D" id="1.10.3730.20">
    <property type="match status" value="1"/>
</dbReference>
<dbReference type="EMBL" id="QUSG01000002">
    <property type="protein sequence ID" value="KAA3530096.1"/>
    <property type="molecule type" value="Genomic_DNA"/>
</dbReference>
<evidence type="ECO:0000313" key="14">
    <source>
        <dbReference type="Proteomes" id="UP000436911"/>
    </source>
</evidence>
<comment type="subcellular location">
    <subcellularLocation>
        <location evidence="1">Cell membrane</location>
        <topology evidence="1">Multi-pass membrane protein</topology>
    </subcellularLocation>
</comment>
<evidence type="ECO:0000256" key="10">
    <source>
        <dbReference type="ARBA" id="ARBA00023136"/>
    </source>
</evidence>
<feature type="transmembrane region" description="Helical" evidence="11">
    <location>
        <begin position="98"/>
        <end position="117"/>
    </location>
</feature>
<dbReference type="GO" id="GO:0009245">
    <property type="term" value="P:lipid A biosynthetic process"/>
    <property type="evidence" value="ECO:0007669"/>
    <property type="project" value="UniProtKB-KW"/>
</dbReference>
<keyword evidence="5" id="KW-0441">Lipid A biosynthesis</keyword>
<keyword evidence="10 11" id="KW-0472">Membrane</keyword>
<organism evidence="13 14">
    <name type="scientific">Agrobacterium vitis</name>
    <name type="common">Rhizobium vitis</name>
    <dbReference type="NCBI Taxonomy" id="373"/>
    <lineage>
        <taxon>Bacteria</taxon>
        <taxon>Pseudomonadati</taxon>
        <taxon>Pseudomonadota</taxon>
        <taxon>Alphaproteobacteria</taxon>
        <taxon>Hyphomicrobiales</taxon>
        <taxon>Rhizobiaceae</taxon>
        <taxon>Rhizobium/Agrobacterium group</taxon>
        <taxon>Agrobacterium</taxon>
    </lineage>
</organism>
<evidence type="ECO:0000256" key="6">
    <source>
        <dbReference type="ARBA" id="ARBA00022692"/>
    </source>
</evidence>
<dbReference type="InterPro" id="IPR000620">
    <property type="entry name" value="EamA_dom"/>
</dbReference>
<dbReference type="Proteomes" id="UP000436911">
    <property type="component" value="Unassembled WGS sequence"/>
</dbReference>
<dbReference type="Pfam" id="PF00892">
    <property type="entry name" value="EamA"/>
    <property type="match status" value="1"/>
</dbReference>
<dbReference type="InterPro" id="IPR037185">
    <property type="entry name" value="EmrE-like"/>
</dbReference>
<evidence type="ECO:0000256" key="4">
    <source>
        <dbReference type="ARBA" id="ARBA00022519"/>
    </source>
</evidence>
<keyword evidence="6 11" id="KW-0812">Transmembrane</keyword>
<keyword evidence="2" id="KW-1003">Cell membrane</keyword>
<keyword evidence="7" id="KW-0448">Lipopolysaccharide biosynthesis</keyword>
<feature type="transmembrane region" description="Helical" evidence="11">
    <location>
        <begin position="73"/>
        <end position="92"/>
    </location>
</feature>
<dbReference type="PANTHER" id="PTHR30561:SF9">
    <property type="entry name" value="4-AMINO-4-DEOXY-L-ARABINOSE-PHOSPHOUNDECAPRENOL FLIPPASE SUBUNIT ARNF-RELATED"/>
    <property type="match status" value="1"/>
</dbReference>
<dbReference type="OrthoDB" id="7189096at2"/>
<keyword evidence="8 11" id="KW-1133">Transmembrane helix</keyword>
<reference evidence="13 14" key="1">
    <citation type="submission" date="2018-08" db="EMBL/GenBank/DDBJ databases">
        <title>Genome sequencing of Agrobacterium vitis strain ICMP 10754.</title>
        <authorList>
            <person name="Visnovsky S.B."/>
            <person name="Pitman A.R."/>
        </authorList>
    </citation>
    <scope>NUCLEOTIDE SEQUENCE [LARGE SCALE GENOMIC DNA]</scope>
    <source>
        <strain evidence="13 14">ICMP 10754</strain>
    </source>
</reference>
<evidence type="ECO:0000256" key="7">
    <source>
        <dbReference type="ARBA" id="ARBA00022985"/>
    </source>
</evidence>
<evidence type="ECO:0000313" key="13">
    <source>
        <dbReference type="EMBL" id="KAA3530096.1"/>
    </source>
</evidence>
<dbReference type="InterPro" id="IPR000390">
    <property type="entry name" value="Small_drug/metabolite_transptr"/>
</dbReference>
<keyword evidence="9" id="KW-0443">Lipid metabolism</keyword>
<dbReference type="AlphaFoldDB" id="A0A368P2E9"/>
<dbReference type="SUPFAM" id="SSF103481">
    <property type="entry name" value="Multidrug resistance efflux transporter EmrE"/>
    <property type="match status" value="1"/>
</dbReference>
<evidence type="ECO:0000256" key="2">
    <source>
        <dbReference type="ARBA" id="ARBA00022475"/>
    </source>
</evidence>
<feature type="transmembrane region" description="Helical" evidence="11">
    <location>
        <begin position="43"/>
        <end position="66"/>
    </location>
</feature>
<evidence type="ECO:0000256" key="11">
    <source>
        <dbReference type="SAM" id="Phobius"/>
    </source>
</evidence>
<gene>
    <name evidence="13" type="ORF">DXT89_04945</name>
</gene>
<dbReference type="GeneID" id="60680681"/>
<dbReference type="PANTHER" id="PTHR30561">
    <property type="entry name" value="SMR FAMILY PROTON-DEPENDENT DRUG EFFLUX TRANSPORTER SUGE"/>
    <property type="match status" value="1"/>
</dbReference>
<evidence type="ECO:0000259" key="12">
    <source>
        <dbReference type="Pfam" id="PF00892"/>
    </source>
</evidence>
<sequence length="124" mass="13533">MKLLRLSWLAVPLLNTAQQMFLKLGADQADTAHGSAFFEHVFLSHWFLAAIVAEIVCFIVWMSVLADLPLSKAFPLSAVSYVLIMAMAWFIFDEPVKLLTLIGTATILAGAWCIATASKSGTSE</sequence>
<name>A0A368P2E9_AGRVI</name>
<dbReference type="RefSeq" id="WP_060717374.1">
    <property type="nucleotide sequence ID" value="NZ_CP055266.1"/>
</dbReference>
<dbReference type="GO" id="GO:0005886">
    <property type="term" value="C:plasma membrane"/>
    <property type="evidence" value="ECO:0007669"/>
    <property type="project" value="UniProtKB-SubCell"/>
</dbReference>